<dbReference type="EMBL" id="JAUIZM010000002">
    <property type="protein sequence ID" value="KAK1398227.1"/>
    <property type="molecule type" value="Genomic_DNA"/>
</dbReference>
<gene>
    <name evidence="2" type="ORF">POM88_008090</name>
</gene>
<dbReference type="Proteomes" id="UP001237642">
    <property type="component" value="Unassembled WGS sequence"/>
</dbReference>
<comment type="caution">
    <text evidence="2">The sequence shown here is derived from an EMBL/GenBank/DDBJ whole genome shotgun (WGS) entry which is preliminary data.</text>
</comment>
<keyword evidence="3" id="KW-1185">Reference proteome</keyword>
<evidence type="ECO:0000313" key="2">
    <source>
        <dbReference type="EMBL" id="KAK1398227.1"/>
    </source>
</evidence>
<feature type="compositionally biased region" description="Acidic residues" evidence="1">
    <location>
        <begin position="129"/>
        <end position="138"/>
    </location>
</feature>
<name>A0AAD8J5R9_9APIA</name>
<evidence type="ECO:0000313" key="3">
    <source>
        <dbReference type="Proteomes" id="UP001237642"/>
    </source>
</evidence>
<sequence>MLRILDSLLTYLLVFDSLRDCIQQINFIIEEQFTAKVWEEEEGKLVRNVIRIRLTQLTGLPASKMEFLCLARSLFCIRDKRRGAPRRINRKESVPDQAHCGLCCNDLNKYLDEIDILRSEEVVRGIKDEELEEDDDYTDSTMGNCKSSNHS</sequence>
<protein>
    <submittedName>
        <fullName evidence="2">Uncharacterized protein</fullName>
    </submittedName>
</protein>
<reference evidence="2" key="1">
    <citation type="submission" date="2023-02" db="EMBL/GenBank/DDBJ databases">
        <title>Genome of toxic invasive species Heracleum sosnowskyi carries increased number of genes despite the absence of recent whole-genome duplications.</title>
        <authorList>
            <person name="Schelkunov M."/>
            <person name="Shtratnikova V."/>
            <person name="Makarenko M."/>
            <person name="Klepikova A."/>
            <person name="Omelchenko D."/>
            <person name="Novikova G."/>
            <person name="Obukhova E."/>
            <person name="Bogdanov V."/>
            <person name="Penin A."/>
            <person name="Logacheva M."/>
        </authorList>
    </citation>
    <scope>NUCLEOTIDE SEQUENCE</scope>
    <source>
        <strain evidence="2">Hsosn_3</strain>
        <tissue evidence="2">Leaf</tissue>
    </source>
</reference>
<organism evidence="2 3">
    <name type="scientific">Heracleum sosnowskyi</name>
    <dbReference type="NCBI Taxonomy" id="360622"/>
    <lineage>
        <taxon>Eukaryota</taxon>
        <taxon>Viridiplantae</taxon>
        <taxon>Streptophyta</taxon>
        <taxon>Embryophyta</taxon>
        <taxon>Tracheophyta</taxon>
        <taxon>Spermatophyta</taxon>
        <taxon>Magnoliopsida</taxon>
        <taxon>eudicotyledons</taxon>
        <taxon>Gunneridae</taxon>
        <taxon>Pentapetalae</taxon>
        <taxon>asterids</taxon>
        <taxon>campanulids</taxon>
        <taxon>Apiales</taxon>
        <taxon>Apiaceae</taxon>
        <taxon>Apioideae</taxon>
        <taxon>apioid superclade</taxon>
        <taxon>Tordylieae</taxon>
        <taxon>Tordyliinae</taxon>
        <taxon>Heracleum</taxon>
    </lineage>
</organism>
<feature type="region of interest" description="Disordered" evidence="1">
    <location>
        <begin position="128"/>
        <end position="151"/>
    </location>
</feature>
<evidence type="ECO:0000256" key="1">
    <source>
        <dbReference type="SAM" id="MobiDB-lite"/>
    </source>
</evidence>
<dbReference type="AlphaFoldDB" id="A0AAD8J5R9"/>
<reference evidence="2" key="2">
    <citation type="submission" date="2023-05" db="EMBL/GenBank/DDBJ databases">
        <authorList>
            <person name="Schelkunov M.I."/>
        </authorList>
    </citation>
    <scope>NUCLEOTIDE SEQUENCE</scope>
    <source>
        <strain evidence="2">Hsosn_3</strain>
        <tissue evidence="2">Leaf</tissue>
    </source>
</reference>
<feature type="compositionally biased region" description="Polar residues" evidence="1">
    <location>
        <begin position="139"/>
        <end position="151"/>
    </location>
</feature>
<proteinExistence type="predicted"/>
<accession>A0AAD8J5R9</accession>